<gene>
    <name evidence="2" type="ORF">B0T14DRAFT_564097</name>
</gene>
<comment type="caution">
    <text evidence="2">The sequence shown here is derived from an EMBL/GenBank/DDBJ whole genome shotgun (WGS) entry which is preliminary data.</text>
</comment>
<feature type="signal peptide" evidence="1">
    <location>
        <begin position="1"/>
        <end position="16"/>
    </location>
</feature>
<name>A0AA39WW30_9PEZI</name>
<keyword evidence="1" id="KW-0732">Signal</keyword>
<reference evidence="2" key="1">
    <citation type="submission" date="2023-06" db="EMBL/GenBank/DDBJ databases">
        <title>Genome-scale phylogeny and comparative genomics of the fungal order Sordariales.</title>
        <authorList>
            <consortium name="Lawrence Berkeley National Laboratory"/>
            <person name="Hensen N."/>
            <person name="Bonometti L."/>
            <person name="Westerberg I."/>
            <person name="Brannstrom I.O."/>
            <person name="Guillou S."/>
            <person name="Cros-Aarteil S."/>
            <person name="Calhoun S."/>
            <person name="Haridas S."/>
            <person name="Kuo A."/>
            <person name="Mondo S."/>
            <person name="Pangilinan J."/>
            <person name="Riley R."/>
            <person name="Labutti K."/>
            <person name="Andreopoulos B."/>
            <person name="Lipzen A."/>
            <person name="Chen C."/>
            <person name="Yanf M."/>
            <person name="Daum C."/>
            <person name="Ng V."/>
            <person name="Clum A."/>
            <person name="Steindorff A."/>
            <person name="Ohm R."/>
            <person name="Martin F."/>
            <person name="Silar P."/>
            <person name="Natvig D."/>
            <person name="Lalanne C."/>
            <person name="Gautier V."/>
            <person name="Ament-Velasquez S.L."/>
            <person name="Kruys A."/>
            <person name="Hutchinson M.I."/>
            <person name="Powell A.J."/>
            <person name="Barry K."/>
            <person name="Miller A.N."/>
            <person name="Grigoriev I.V."/>
            <person name="Debuchy R."/>
            <person name="Gladieux P."/>
            <person name="Thoren M.H."/>
            <person name="Johannesson H."/>
        </authorList>
    </citation>
    <scope>NUCLEOTIDE SEQUENCE</scope>
    <source>
        <strain evidence="2">CBS 606.72</strain>
    </source>
</reference>
<evidence type="ECO:0000313" key="3">
    <source>
        <dbReference type="Proteomes" id="UP001175000"/>
    </source>
</evidence>
<organism evidence="2 3">
    <name type="scientific">Immersiella caudata</name>
    <dbReference type="NCBI Taxonomy" id="314043"/>
    <lineage>
        <taxon>Eukaryota</taxon>
        <taxon>Fungi</taxon>
        <taxon>Dikarya</taxon>
        <taxon>Ascomycota</taxon>
        <taxon>Pezizomycotina</taxon>
        <taxon>Sordariomycetes</taxon>
        <taxon>Sordariomycetidae</taxon>
        <taxon>Sordariales</taxon>
        <taxon>Lasiosphaeriaceae</taxon>
        <taxon>Immersiella</taxon>
    </lineage>
</organism>
<evidence type="ECO:0000313" key="2">
    <source>
        <dbReference type="EMBL" id="KAK0622667.1"/>
    </source>
</evidence>
<accession>A0AA39WW30</accession>
<feature type="chain" id="PRO_5041419456" evidence="1">
    <location>
        <begin position="17"/>
        <end position="91"/>
    </location>
</feature>
<dbReference type="AlphaFoldDB" id="A0AA39WW30"/>
<evidence type="ECO:0000256" key="1">
    <source>
        <dbReference type="SAM" id="SignalP"/>
    </source>
</evidence>
<dbReference type="EMBL" id="JAULSU010000003">
    <property type="protein sequence ID" value="KAK0622667.1"/>
    <property type="molecule type" value="Genomic_DNA"/>
</dbReference>
<dbReference type="Proteomes" id="UP001175000">
    <property type="component" value="Unassembled WGS sequence"/>
</dbReference>
<sequence>MRFFAVLAVIAGLAAALPEPIAAPVAGPFKVSEHAALDKRGCNIASHTVASKLDATALFIAALPTATPPMPAIPVLWQAMETLALVDPSIK</sequence>
<protein>
    <submittedName>
        <fullName evidence="2">Uncharacterized protein</fullName>
    </submittedName>
</protein>
<keyword evidence="3" id="KW-1185">Reference proteome</keyword>
<proteinExistence type="predicted"/>